<feature type="transmembrane region" description="Helical" evidence="1">
    <location>
        <begin position="117"/>
        <end position="139"/>
    </location>
</feature>
<reference evidence="2 3" key="1">
    <citation type="submission" date="2006-10" db="EMBL/GenBank/DDBJ databases">
        <title>Complete sequence of chromosome of Pelobacter propionicus DSM 2379.</title>
        <authorList>
            <consortium name="US DOE Joint Genome Institute"/>
            <person name="Copeland A."/>
            <person name="Lucas S."/>
            <person name="Lapidus A."/>
            <person name="Barry K."/>
            <person name="Detter J.C."/>
            <person name="Glavina del Rio T."/>
            <person name="Hammon N."/>
            <person name="Israni S."/>
            <person name="Dalin E."/>
            <person name="Tice H."/>
            <person name="Pitluck S."/>
            <person name="Saunders E."/>
            <person name="Brettin T."/>
            <person name="Bruce D."/>
            <person name="Han C."/>
            <person name="Tapia R."/>
            <person name="Schmutz J."/>
            <person name="Larimer F."/>
            <person name="Land M."/>
            <person name="Hauser L."/>
            <person name="Kyrpides N."/>
            <person name="Kim E."/>
            <person name="Lovley D."/>
            <person name="Richardson P."/>
        </authorList>
    </citation>
    <scope>NUCLEOTIDE SEQUENCE [LARGE SCALE GENOMIC DNA]</scope>
    <source>
        <strain evidence="3">DSM 2379 / NBRC 103807 / OttBd1</strain>
    </source>
</reference>
<dbReference type="Proteomes" id="UP000006732">
    <property type="component" value="Chromosome"/>
</dbReference>
<sequence>MFHDQHSPMNIRRGDAIFLKAFAIWVSFIPIAILNGLIRERILVPMIGHRFALPLSGISCASLFFLLTYLALPWLGTLKVVQYRMIGLGWFVMTVLFGFLFGRLVAHKSWGELFQAYNILTGNLWLLVMAVIAVSPSIAARSRGLIE</sequence>
<evidence type="ECO:0000313" key="2">
    <source>
        <dbReference type="EMBL" id="ABK98729.1"/>
    </source>
</evidence>
<gene>
    <name evidence="2" type="ordered locus">Ppro_1104</name>
</gene>
<keyword evidence="1" id="KW-0812">Transmembrane</keyword>
<dbReference type="KEGG" id="ppd:Ppro_1104"/>
<dbReference type="EMBL" id="CP000482">
    <property type="protein sequence ID" value="ABK98729.1"/>
    <property type="molecule type" value="Genomic_DNA"/>
</dbReference>
<feature type="transmembrane region" description="Helical" evidence="1">
    <location>
        <begin position="83"/>
        <end position="105"/>
    </location>
</feature>
<keyword evidence="3" id="KW-1185">Reference proteome</keyword>
<dbReference type="eggNOG" id="ENOG50315DD">
    <property type="taxonomic scope" value="Bacteria"/>
</dbReference>
<organism evidence="2 3">
    <name type="scientific">Pelobacter propionicus (strain DSM 2379 / NBRC 103807 / OttBd1)</name>
    <dbReference type="NCBI Taxonomy" id="338966"/>
    <lineage>
        <taxon>Bacteria</taxon>
        <taxon>Pseudomonadati</taxon>
        <taxon>Thermodesulfobacteriota</taxon>
        <taxon>Desulfuromonadia</taxon>
        <taxon>Desulfuromonadales</taxon>
        <taxon>Desulfuromonadaceae</taxon>
        <taxon>Pelobacter</taxon>
    </lineage>
</organism>
<name>A1AN09_PELPD</name>
<dbReference type="STRING" id="338966.Ppro_1104"/>
<feature type="transmembrane region" description="Helical" evidence="1">
    <location>
        <begin position="50"/>
        <end position="71"/>
    </location>
</feature>
<evidence type="ECO:0000313" key="3">
    <source>
        <dbReference type="Proteomes" id="UP000006732"/>
    </source>
</evidence>
<keyword evidence="1" id="KW-0472">Membrane</keyword>
<protein>
    <submittedName>
        <fullName evidence="2">Uncharacterized protein</fullName>
    </submittedName>
</protein>
<feature type="transmembrane region" description="Helical" evidence="1">
    <location>
        <begin position="17"/>
        <end position="38"/>
    </location>
</feature>
<evidence type="ECO:0000256" key="1">
    <source>
        <dbReference type="SAM" id="Phobius"/>
    </source>
</evidence>
<keyword evidence="1" id="KW-1133">Transmembrane helix</keyword>
<proteinExistence type="predicted"/>
<dbReference type="AlphaFoldDB" id="A1AN09"/>
<accession>A1AN09</accession>
<dbReference type="HOGENOM" id="CLU_135085_0_0_7"/>